<keyword evidence="2" id="KW-1185">Reference proteome</keyword>
<reference evidence="2" key="1">
    <citation type="journal article" date="2019" name="Int. J. Syst. Evol. Microbiol.">
        <title>The Global Catalogue of Microorganisms (GCM) 10K type strain sequencing project: providing services to taxonomists for standard genome sequencing and annotation.</title>
        <authorList>
            <consortium name="The Broad Institute Genomics Platform"/>
            <consortium name="The Broad Institute Genome Sequencing Center for Infectious Disease"/>
            <person name="Wu L."/>
            <person name="Ma J."/>
        </authorList>
    </citation>
    <scope>NUCLEOTIDE SEQUENCE [LARGE SCALE GENOMIC DNA]</scope>
    <source>
        <strain evidence="2">NBRC 112299</strain>
    </source>
</reference>
<dbReference type="EMBL" id="BSUN01000001">
    <property type="protein sequence ID" value="GMA35612.1"/>
    <property type="molecule type" value="Genomic_DNA"/>
</dbReference>
<proteinExistence type="predicted"/>
<evidence type="ECO:0000313" key="1">
    <source>
        <dbReference type="EMBL" id="GMA35612.1"/>
    </source>
</evidence>
<comment type="caution">
    <text evidence="1">The sequence shown here is derived from an EMBL/GenBank/DDBJ whole genome shotgun (WGS) entry which is preliminary data.</text>
</comment>
<organism evidence="1 2">
    <name type="scientific">Demequina litorisediminis</name>
    <dbReference type="NCBI Taxonomy" id="1849022"/>
    <lineage>
        <taxon>Bacteria</taxon>
        <taxon>Bacillati</taxon>
        <taxon>Actinomycetota</taxon>
        <taxon>Actinomycetes</taxon>
        <taxon>Micrococcales</taxon>
        <taxon>Demequinaceae</taxon>
        <taxon>Demequina</taxon>
    </lineage>
</organism>
<protein>
    <submittedName>
        <fullName evidence="1">Uncharacterized protein</fullName>
    </submittedName>
</protein>
<gene>
    <name evidence="1" type="ORF">GCM10025876_18160</name>
</gene>
<sequence length="343" mass="38211">MVIEAERLWFEANRRLRSWEADVTGQIVDTDIDGLLTAALLHDHFGWPIMGFYDKATLWLDADIEPPLDLTSVVWVDAEMLWPGARVLSQHVPAQRRSDLRAVGTLRASVNPSVIAGHAQVGDYANKYPFGTFQWAWWVLNRDPASARLDNGRGVGTGLAWMPDGGFQSVNGRFRDNCIRWATQHMPGSLMSPLAHGDVSDVRASVREAEAWLQQHSGVRRGWVNHQWRMPIREHLDDAVDLSDANGFGQAGLILGAIKTFYAWSRELVLPPRYRAWRGTWMKSQLKGLSDGWLEGANAHRIVSGAAPNPRDYYWTAPGSPVKSGRALSDILPGPAYASRVAV</sequence>
<evidence type="ECO:0000313" key="2">
    <source>
        <dbReference type="Proteomes" id="UP001157125"/>
    </source>
</evidence>
<dbReference type="Proteomes" id="UP001157125">
    <property type="component" value="Unassembled WGS sequence"/>
</dbReference>
<name>A0ABQ6IEL9_9MICO</name>
<accession>A0ABQ6IEL9</accession>